<dbReference type="OrthoDB" id="67566at2759"/>
<dbReference type="Proteomes" id="UP000726737">
    <property type="component" value="Unassembled WGS sequence"/>
</dbReference>
<dbReference type="Gene3D" id="3.40.30.10">
    <property type="entry name" value="Glutaredoxin"/>
    <property type="match status" value="1"/>
</dbReference>
<protein>
    <submittedName>
        <fullName evidence="11">Oligosaccharyl transferase subunit ost3/OST6</fullName>
    </submittedName>
</protein>
<dbReference type="InterPro" id="IPR021149">
    <property type="entry name" value="OligosaccharylTrfase_OST3/OST6"/>
</dbReference>
<keyword evidence="6" id="KW-0256">Endoplasmic reticulum</keyword>
<keyword evidence="8 9" id="KW-0472">Membrane</keyword>
<feature type="transmembrane region" description="Helical" evidence="9">
    <location>
        <begin position="224"/>
        <end position="242"/>
    </location>
</feature>
<feature type="signal peptide" evidence="10">
    <location>
        <begin position="1"/>
        <end position="25"/>
    </location>
</feature>
<evidence type="ECO:0000256" key="3">
    <source>
        <dbReference type="ARBA" id="ARBA00009561"/>
    </source>
</evidence>
<evidence type="ECO:0000256" key="5">
    <source>
        <dbReference type="ARBA" id="ARBA00022729"/>
    </source>
</evidence>
<evidence type="ECO:0000256" key="9">
    <source>
        <dbReference type="SAM" id="Phobius"/>
    </source>
</evidence>
<dbReference type="EMBL" id="JAAAJA010000445">
    <property type="protein sequence ID" value="KAG0253681.1"/>
    <property type="molecule type" value="Genomic_DNA"/>
</dbReference>
<name>A0A9P6PVD0_9FUNG</name>
<dbReference type="PANTHER" id="PTHR12692:SF0">
    <property type="entry name" value="GH11935P"/>
    <property type="match status" value="1"/>
</dbReference>
<keyword evidence="5 10" id="KW-0732">Signal</keyword>
<evidence type="ECO:0000256" key="4">
    <source>
        <dbReference type="ARBA" id="ARBA00022692"/>
    </source>
</evidence>
<evidence type="ECO:0000256" key="10">
    <source>
        <dbReference type="SAM" id="SignalP"/>
    </source>
</evidence>
<dbReference type="SUPFAM" id="SSF52833">
    <property type="entry name" value="Thioredoxin-like"/>
    <property type="match status" value="1"/>
</dbReference>
<dbReference type="GO" id="GO:0018279">
    <property type="term" value="P:protein N-linked glycosylation via asparagine"/>
    <property type="evidence" value="ECO:0007669"/>
    <property type="project" value="TreeGrafter"/>
</dbReference>
<evidence type="ECO:0000313" key="11">
    <source>
        <dbReference type="EMBL" id="KAG0253681.1"/>
    </source>
</evidence>
<reference evidence="11" key="1">
    <citation type="journal article" date="2020" name="Fungal Divers.">
        <title>Resolving the Mortierellaceae phylogeny through synthesis of multi-gene phylogenetics and phylogenomics.</title>
        <authorList>
            <person name="Vandepol N."/>
            <person name="Liber J."/>
            <person name="Desiro A."/>
            <person name="Na H."/>
            <person name="Kennedy M."/>
            <person name="Barry K."/>
            <person name="Grigoriev I.V."/>
            <person name="Miller A.N."/>
            <person name="O'Donnell K."/>
            <person name="Stajich J.E."/>
            <person name="Bonito G."/>
        </authorList>
    </citation>
    <scope>NUCLEOTIDE SEQUENCE</scope>
    <source>
        <strain evidence="11">KOD948</strain>
    </source>
</reference>
<gene>
    <name evidence="11" type="primary">OST3_2</name>
    <name evidence="11" type="ORF">BG011_006231</name>
</gene>
<evidence type="ECO:0000256" key="7">
    <source>
        <dbReference type="ARBA" id="ARBA00022989"/>
    </source>
</evidence>
<comment type="caution">
    <text evidence="11">The sequence shown here is derived from an EMBL/GenBank/DDBJ whole genome shotgun (WGS) entry which is preliminary data.</text>
</comment>
<feature type="transmembrane region" description="Helical" evidence="9">
    <location>
        <begin position="191"/>
        <end position="212"/>
    </location>
</feature>
<feature type="transmembrane region" description="Helical" evidence="9">
    <location>
        <begin position="305"/>
        <end position="325"/>
    </location>
</feature>
<evidence type="ECO:0000313" key="12">
    <source>
        <dbReference type="Proteomes" id="UP000726737"/>
    </source>
</evidence>
<dbReference type="AlphaFoldDB" id="A0A9P6PVD0"/>
<dbReference type="PANTHER" id="PTHR12692">
    <property type="entry name" value="DOLICHYL-DIPHOSPHOOLIGOSACCHARIDE--PROTEIN GLYCOSYLTRANSFERASE-RELATED"/>
    <property type="match status" value="1"/>
</dbReference>
<dbReference type="GO" id="GO:0008250">
    <property type="term" value="C:oligosaccharyltransferase complex"/>
    <property type="evidence" value="ECO:0007669"/>
    <property type="project" value="TreeGrafter"/>
</dbReference>
<comment type="similarity">
    <text evidence="3">Belongs to the OST3/OST6 family.</text>
</comment>
<comment type="subcellular location">
    <subcellularLocation>
        <location evidence="2">Endoplasmic reticulum membrane</location>
        <topology evidence="2">Multi-pass membrane protein</topology>
    </subcellularLocation>
</comment>
<sequence>MGRFSRTILLAMVLALVAIFSSTSSSSFAVDAQPASTQEHLQKKVSRLQAKASANRGIVELDTKAFDEVMAMPRNYSMVVLFTALGPEFKCAPCHLFDSEYRLVGAGWSKLKDKSKLFIGTLDFRVGQAIFQKFGMNSAPSVLYFPASETATINPLNRYELHKRGFKAEPFLEWLNDKAGTELQINRPFDFMALGVKVLMTVGVCLWAYVLYYKAGKIFGSKHFWTAVSMIIMVVMISGHMWNQIRNPPYMARGRDGPAFIAQGFQNQIGIETQLVAFIYTVLSGTVIALIGLVPRIENPGSQRIAVLAAMGLLVFMYSVLIQFFKVKNSGYPFALLFW</sequence>
<organism evidence="11 12">
    <name type="scientific">Mortierella polycephala</name>
    <dbReference type="NCBI Taxonomy" id="41804"/>
    <lineage>
        <taxon>Eukaryota</taxon>
        <taxon>Fungi</taxon>
        <taxon>Fungi incertae sedis</taxon>
        <taxon>Mucoromycota</taxon>
        <taxon>Mortierellomycotina</taxon>
        <taxon>Mortierellomycetes</taxon>
        <taxon>Mortierellales</taxon>
        <taxon>Mortierellaceae</taxon>
        <taxon>Mortierella</taxon>
    </lineage>
</organism>
<keyword evidence="7 9" id="KW-1133">Transmembrane helix</keyword>
<keyword evidence="12" id="KW-1185">Reference proteome</keyword>
<evidence type="ECO:0000256" key="2">
    <source>
        <dbReference type="ARBA" id="ARBA00004477"/>
    </source>
</evidence>
<feature type="chain" id="PRO_5040199986" evidence="10">
    <location>
        <begin position="26"/>
        <end position="339"/>
    </location>
</feature>
<accession>A0A9P6PVD0</accession>
<keyword evidence="11" id="KW-0808">Transferase</keyword>
<evidence type="ECO:0000256" key="8">
    <source>
        <dbReference type="ARBA" id="ARBA00023136"/>
    </source>
</evidence>
<keyword evidence="4 9" id="KW-0812">Transmembrane</keyword>
<evidence type="ECO:0000256" key="1">
    <source>
        <dbReference type="ARBA" id="ARBA00002791"/>
    </source>
</evidence>
<proteinExistence type="inferred from homology"/>
<comment type="function">
    <text evidence="1">Subunit of the oligosaccharyl transferase (OST) complex that catalyzes the initial transfer of a defined glycan (Glc(3)Man(9)GlcNAc(2) in eukaryotes) from the lipid carrier dolichol-pyrophosphate to an asparagine residue within an Asn-X-Ser/Thr consensus motif in nascent polypeptide chains, the first step in protein N-glycosylation. N-glycosylation occurs cotranslationally and the complex associates with the Sec61 complex at the channel-forming translocon complex that mediates protein translocation across the endoplasmic reticulum (ER). All subunits are required for a maximal enzyme activity.</text>
</comment>
<dbReference type="Pfam" id="PF04756">
    <property type="entry name" value="OST3_OST6"/>
    <property type="match status" value="1"/>
</dbReference>
<dbReference type="InterPro" id="IPR036249">
    <property type="entry name" value="Thioredoxin-like_sf"/>
</dbReference>
<evidence type="ECO:0000256" key="6">
    <source>
        <dbReference type="ARBA" id="ARBA00022824"/>
    </source>
</evidence>
<dbReference type="GO" id="GO:0016740">
    <property type="term" value="F:transferase activity"/>
    <property type="evidence" value="ECO:0007669"/>
    <property type="project" value="UniProtKB-KW"/>
</dbReference>
<feature type="transmembrane region" description="Helical" evidence="9">
    <location>
        <begin position="275"/>
        <end position="293"/>
    </location>
</feature>